<reference evidence="1 2" key="1">
    <citation type="submission" date="2010-03" db="EMBL/GenBank/DDBJ databases">
        <title>The genome sequence of Eubacterium siraeum 70/3.</title>
        <authorList>
            <consortium name="metaHIT consortium -- http://www.metahit.eu/"/>
            <person name="Pajon A."/>
            <person name="Turner K."/>
            <person name="Parkhill J."/>
            <person name="Duncan S."/>
            <person name="Flint H."/>
        </authorList>
    </citation>
    <scope>NUCLEOTIDE SEQUENCE [LARGE SCALE GENOMIC DNA]</scope>
    <source>
        <strain evidence="1 2">70/3</strain>
    </source>
</reference>
<proteinExistence type="predicted"/>
<dbReference type="BioCyc" id="ESIR657319:G136K-1836-MONOMER"/>
<dbReference type="EMBL" id="FP929044">
    <property type="protein sequence ID" value="CBK97177.1"/>
    <property type="molecule type" value="Genomic_DNA"/>
</dbReference>
<gene>
    <name evidence="1" type="ORF">EUS_21690</name>
</gene>
<evidence type="ECO:0000313" key="2">
    <source>
        <dbReference type="Proteomes" id="UP000008803"/>
    </source>
</evidence>
<dbReference type="HOGENOM" id="CLU_3365036_0_0_9"/>
<dbReference type="AlphaFoldDB" id="D4JVQ8"/>
<sequence length="35" mass="3768">MAENCVTSDDGGKICWNFAKNKAVAVFRNGFSAIC</sequence>
<protein>
    <submittedName>
        <fullName evidence="1">Uncharacterized protein</fullName>
    </submittedName>
</protein>
<organism evidence="1 2">
    <name type="scientific">[Eubacterium] siraeum 70/3</name>
    <dbReference type="NCBI Taxonomy" id="657319"/>
    <lineage>
        <taxon>Bacteria</taxon>
        <taxon>Bacillati</taxon>
        <taxon>Bacillota</taxon>
        <taxon>Clostridia</taxon>
        <taxon>Eubacteriales</taxon>
        <taxon>Oscillospiraceae</taxon>
        <taxon>Oscillospiraceae incertae sedis</taxon>
    </lineage>
</organism>
<name>D4JVQ8_9FIRM</name>
<dbReference type="KEGG" id="esu:EUS_21690"/>
<dbReference type="Proteomes" id="UP000008803">
    <property type="component" value="Chromosome"/>
</dbReference>
<reference evidence="1 2" key="2">
    <citation type="submission" date="2010-03" db="EMBL/GenBank/DDBJ databases">
        <authorList>
            <person name="Pajon A."/>
        </authorList>
    </citation>
    <scope>NUCLEOTIDE SEQUENCE [LARGE SCALE GENOMIC DNA]</scope>
    <source>
        <strain evidence="1 2">70/3</strain>
    </source>
</reference>
<evidence type="ECO:0000313" key="1">
    <source>
        <dbReference type="EMBL" id="CBK97177.1"/>
    </source>
</evidence>
<accession>D4JVQ8</accession>